<sequence length="291" mass="33756">MEVSRRCRITGSLSVQRIRTAALLRAIALLAFYLDCFNKLLKKCLKISLMNSLNYQIFGSQDSQDVDVVFFIDKMPETIQEKLNLSKEYSAILQPEFSTKCINPNLAVLENGIVKYVYKGTVDELNNALYCTYGFYNQKFDNQIVKSLPRDIDLKFLRSSRMILSFLSKTKYRASIKYALRNNLHHKIQVLKEIDLVTLANFGNSQTEIAILKSIAFQIGQSMALHNGKECYTKSQIADCFPELRSYLAREINSDLITLQFWLNKYIEILEIRAKSMNRFEEYEYINSYAK</sequence>
<comment type="caution">
    <text evidence="1">The sequence shown here is derived from an EMBL/GenBank/DDBJ whole genome shotgun (WGS) entry which is preliminary data.</text>
</comment>
<accession>A0A2D0AHX6</accession>
<gene>
    <name evidence="1" type="ORF">BWK62_07045</name>
</gene>
<dbReference type="Proteomes" id="UP000198034">
    <property type="component" value="Unassembled WGS sequence"/>
</dbReference>
<name>A0A2D0AHX6_9FLAO</name>
<evidence type="ECO:0000313" key="1">
    <source>
        <dbReference type="EMBL" id="OWP77699.1"/>
    </source>
</evidence>
<reference evidence="1 2" key="1">
    <citation type="journal article" date="2017" name="Infect. Genet. Evol.">
        <title>Comparative genome analysis of fish pathogen Flavobacterium columnare reveals extensive sequence diversity within the species.</title>
        <authorList>
            <person name="Kayansamruaj P."/>
            <person name="Dong H.T."/>
            <person name="Hirono I."/>
            <person name="Kondo H."/>
            <person name="Senapin S."/>
            <person name="Rodkhum C."/>
        </authorList>
    </citation>
    <scope>NUCLEOTIDE SEQUENCE [LARGE SCALE GENOMIC DNA]</scope>
    <source>
        <strain evidence="1 2">1214</strain>
    </source>
</reference>
<protein>
    <recommendedName>
        <fullName evidence="3">Nucleotidyltransferase domain-containing protein</fullName>
    </recommendedName>
</protein>
<evidence type="ECO:0008006" key="3">
    <source>
        <dbReference type="Google" id="ProtNLM"/>
    </source>
</evidence>
<organism evidence="1 2">
    <name type="scientific">Flavobacterium columnare</name>
    <dbReference type="NCBI Taxonomy" id="996"/>
    <lineage>
        <taxon>Bacteria</taxon>
        <taxon>Pseudomonadati</taxon>
        <taxon>Bacteroidota</taxon>
        <taxon>Flavobacteriia</taxon>
        <taxon>Flavobacteriales</taxon>
        <taxon>Flavobacteriaceae</taxon>
        <taxon>Flavobacterium</taxon>
    </lineage>
</organism>
<evidence type="ECO:0000313" key="2">
    <source>
        <dbReference type="Proteomes" id="UP000198034"/>
    </source>
</evidence>
<dbReference type="EMBL" id="MTCY01000015">
    <property type="protein sequence ID" value="OWP77699.1"/>
    <property type="molecule type" value="Genomic_DNA"/>
</dbReference>
<proteinExistence type="predicted"/>
<dbReference type="AlphaFoldDB" id="A0A2D0AHX6"/>